<dbReference type="EMBL" id="CP042200">
    <property type="protein sequence ID" value="QDS76955.1"/>
    <property type="molecule type" value="Genomic_DNA"/>
</dbReference>
<evidence type="ECO:0000259" key="3">
    <source>
        <dbReference type="SMART" id="SM01007"/>
    </source>
</evidence>
<organism evidence="4 5">
    <name type="scientific">Venturia effusa</name>
    <dbReference type="NCBI Taxonomy" id="50376"/>
    <lineage>
        <taxon>Eukaryota</taxon>
        <taxon>Fungi</taxon>
        <taxon>Dikarya</taxon>
        <taxon>Ascomycota</taxon>
        <taxon>Pezizomycotina</taxon>
        <taxon>Dothideomycetes</taxon>
        <taxon>Pleosporomycetidae</taxon>
        <taxon>Venturiales</taxon>
        <taxon>Venturiaceae</taxon>
        <taxon>Venturia</taxon>
    </lineage>
</organism>
<dbReference type="OrthoDB" id="2932980at2759"/>
<protein>
    <recommendedName>
        <fullName evidence="3">Class II aldolase/adducin N-terminal domain-containing protein</fullName>
    </recommendedName>
</protein>
<dbReference type="InterPro" id="IPR050197">
    <property type="entry name" value="Aldolase_class_II_sugar_metab"/>
</dbReference>
<dbReference type="PANTHER" id="PTHR22789">
    <property type="entry name" value="FUCULOSE PHOSPHATE ALDOLASE"/>
    <property type="match status" value="1"/>
</dbReference>
<evidence type="ECO:0000313" key="4">
    <source>
        <dbReference type="EMBL" id="QDS76955.1"/>
    </source>
</evidence>
<dbReference type="Proteomes" id="UP000316270">
    <property type="component" value="Chromosome 16"/>
</dbReference>
<sequence>MVNVTEIIRTLITANHILDSQQVVDAFGHISVRNPSNPETYFLSGYLAPGLVSSASDIIEYFVSNSTPVDPNAGKGYSERSIHGEVLRRFSGVNSVIHSHAEAVLPFAISGVPLFPVFHMGGFLGTRVPVFDIAKFYNSSDQQDMLVNNAYFGTALAATFTNSTSSDVTTPENTVVLMRRHGFTTWGPDIETAVDRAVYTKVNADAERRAIDLRAAFGSSGLDVGPNFDLASLTDAQAAGSKKMNEATQDKPWPLWVKEVEVNPLYQNNA</sequence>
<keyword evidence="2" id="KW-0456">Lyase</keyword>
<accession>A0A517LMT0</accession>
<evidence type="ECO:0000256" key="2">
    <source>
        <dbReference type="ARBA" id="ARBA00023239"/>
    </source>
</evidence>
<evidence type="ECO:0000313" key="5">
    <source>
        <dbReference type="Proteomes" id="UP000316270"/>
    </source>
</evidence>
<dbReference type="InterPro" id="IPR001303">
    <property type="entry name" value="Aldolase_II/adducin_N"/>
</dbReference>
<reference evidence="4 5" key="1">
    <citation type="submission" date="2019-07" db="EMBL/GenBank/DDBJ databases">
        <title>Finished genome of Venturia effusa.</title>
        <authorList>
            <person name="Young C.A."/>
            <person name="Cox M.P."/>
            <person name="Ganley A.R.D."/>
            <person name="David W.J."/>
        </authorList>
    </citation>
    <scope>NUCLEOTIDE SEQUENCE [LARGE SCALE GENOMIC DNA]</scope>
    <source>
        <strain evidence="5">albino</strain>
    </source>
</reference>
<proteinExistence type="predicted"/>
<dbReference type="GO" id="GO:0005829">
    <property type="term" value="C:cytosol"/>
    <property type="evidence" value="ECO:0007669"/>
    <property type="project" value="TreeGrafter"/>
</dbReference>
<keyword evidence="5" id="KW-1185">Reference proteome</keyword>
<dbReference type="GO" id="GO:0046872">
    <property type="term" value="F:metal ion binding"/>
    <property type="evidence" value="ECO:0007669"/>
    <property type="project" value="UniProtKB-KW"/>
</dbReference>
<dbReference type="InterPro" id="IPR036409">
    <property type="entry name" value="Aldolase_II/adducin_N_sf"/>
</dbReference>
<dbReference type="Gene3D" id="3.40.225.10">
    <property type="entry name" value="Class II aldolase/adducin N-terminal domain"/>
    <property type="match status" value="1"/>
</dbReference>
<gene>
    <name evidence="4" type="ORF">FKW77_005232</name>
</gene>
<dbReference type="SMART" id="SM01007">
    <property type="entry name" value="Aldolase_II"/>
    <property type="match status" value="1"/>
</dbReference>
<dbReference type="GO" id="GO:0019323">
    <property type="term" value="P:pentose catabolic process"/>
    <property type="evidence" value="ECO:0007669"/>
    <property type="project" value="TreeGrafter"/>
</dbReference>
<name>A0A517LMT0_9PEZI</name>
<dbReference type="PANTHER" id="PTHR22789:SF0">
    <property type="entry name" value="3-OXO-TETRONATE 4-PHOSPHATE DECARBOXYLASE-RELATED"/>
    <property type="match status" value="1"/>
</dbReference>
<keyword evidence="1" id="KW-0479">Metal-binding</keyword>
<dbReference type="AlphaFoldDB" id="A0A517LMT0"/>
<dbReference type="SUPFAM" id="SSF53639">
    <property type="entry name" value="AraD/HMP-PK domain-like"/>
    <property type="match status" value="1"/>
</dbReference>
<dbReference type="GO" id="GO:0016832">
    <property type="term" value="F:aldehyde-lyase activity"/>
    <property type="evidence" value="ECO:0007669"/>
    <property type="project" value="TreeGrafter"/>
</dbReference>
<dbReference type="STRING" id="50376.A0A517LMT0"/>
<evidence type="ECO:0000256" key="1">
    <source>
        <dbReference type="ARBA" id="ARBA00022723"/>
    </source>
</evidence>
<dbReference type="Pfam" id="PF00596">
    <property type="entry name" value="Aldolase_II"/>
    <property type="match status" value="1"/>
</dbReference>
<feature type="domain" description="Class II aldolase/adducin N-terminal" evidence="3">
    <location>
        <begin position="9"/>
        <end position="208"/>
    </location>
</feature>